<keyword evidence="4" id="KW-1185">Reference proteome</keyword>
<feature type="compositionally biased region" description="Basic and acidic residues" evidence="1">
    <location>
        <begin position="842"/>
        <end position="851"/>
    </location>
</feature>
<dbReference type="CDD" id="cd18490">
    <property type="entry name" value="BACK_BTBD8"/>
    <property type="match status" value="1"/>
</dbReference>
<dbReference type="InterPro" id="IPR000210">
    <property type="entry name" value="BTB/POZ_dom"/>
</dbReference>
<feature type="region of interest" description="Disordered" evidence="1">
    <location>
        <begin position="1139"/>
        <end position="1162"/>
    </location>
</feature>
<feature type="region of interest" description="Disordered" evidence="1">
    <location>
        <begin position="140"/>
        <end position="170"/>
    </location>
</feature>
<protein>
    <recommendedName>
        <fullName evidence="2">BTB domain-containing protein</fullName>
    </recommendedName>
</protein>
<feature type="region of interest" description="Disordered" evidence="1">
    <location>
        <begin position="689"/>
        <end position="742"/>
    </location>
</feature>
<feature type="region of interest" description="Disordered" evidence="1">
    <location>
        <begin position="265"/>
        <end position="334"/>
    </location>
</feature>
<feature type="compositionally biased region" description="Basic and acidic residues" evidence="1">
    <location>
        <begin position="933"/>
        <end position="951"/>
    </location>
</feature>
<dbReference type="PANTHER" id="PTHR22427">
    <property type="entry name" value="GH15728P"/>
    <property type="match status" value="1"/>
</dbReference>
<feature type="region of interest" description="Disordered" evidence="1">
    <location>
        <begin position="568"/>
        <end position="587"/>
    </location>
</feature>
<feature type="compositionally biased region" description="Polar residues" evidence="1">
    <location>
        <begin position="884"/>
        <end position="894"/>
    </location>
</feature>
<dbReference type="InterPro" id="IPR011333">
    <property type="entry name" value="SKP1/BTB/POZ_sf"/>
</dbReference>
<organism evidence="3 4">
    <name type="scientific">Cimex lectularius</name>
    <name type="common">Bed bug</name>
    <name type="synonym">Acanthia lectularia</name>
    <dbReference type="NCBI Taxonomy" id="79782"/>
    <lineage>
        <taxon>Eukaryota</taxon>
        <taxon>Metazoa</taxon>
        <taxon>Ecdysozoa</taxon>
        <taxon>Arthropoda</taxon>
        <taxon>Hexapoda</taxon>
        <taxon>Insecta</taxon>
        <taxon>Pterygota</taxon>
        <taxon>Neoptera</taxon>
        <taxon>Paraneoptera</taxon>
        <taxon>Hemiptera</taxon>
        <taxon>Heteroptera</taxon>
        <taxon>Panheteroptera</taxon>
        <taxon>Cimicomorpha</taxon>
        <taxon>Cimicidae</taxon>
        <taxon>Cimex</taxon>
    </lineage>
</organism>
<dbReference type="RefSeq" id="XP_024081683.1">
    <property type="nucleotide sequence ID" value="XM_024225915.1"/>
</dbReference>
<dbReference type="PROSITE" id="PS50097">
    <property type="entry name" value="BTB"/>
    <property type="match status" value="1"/>
</dbReference>
<evidence type="ECO:0000313" key="3">
    <source>
        <dbReference type="EnsemblMetazoa" id="XP_024081683.1"/>
    </source>
</evidence>
<feature type="compositionally biased region" description="Polar residues" evidence="1">
    <location>
        <begin position="698"/>
        <end position="707"/>
    </location>
</feature>
<dbReference type="SUPFAM" id="SSF54695">
    <property type="entry name" value="POZ domain"/>
    <property type="match status" value="1"/>
</dbReference>
<feature type="compositionally biased region" description="Low complexity" evidence="1">
    <location>
        <begin position="1830"/>
        <end position="1843"/>
    </location>
</feature>
<dbReference type="CDD" id="cd18286">
    <property type="entry name" value="BTB2_POZ_BTBD8"/>
    <property type="match status" value="1"/>
</dbReference>
<dbReference type="OrthoDB" id="409642at2759"/>
<feature type="region of interest" description="Disordered" evidence="1">
    <location>
        <begin position="1087"/>
        <end position="1121"/>
    </location>
</feature>
<feature type="compositionally biased region" description="Polar residues" evidence="1">
    <location>
        <begin position="1858"/>
        <end position="1870"/>
    </location>
</feature>
<accession>A0A8I6SMS9</accession>
<feature type="compositionally biased region" description="Low complexity" evidence="1">
    <location>
        <begin position="1744"/>
        <end position="1762"/>
    </location>
</feature>
<sequence>MAGRKAETPMLNPVLNEKATAELSVLNSKLHDKLKQDITRIYSDSLFPDLNLLFHSCCIKTHKGLLETRAPKFYKEICNRGAINKQTAKQRRPFIDRLTVRLIESFIREVYTRNVVKHKEDAVVAQIKIVSSSGKEVESPDSDVFVTPKASPCEPIPNTRQTALTPPASKRNESNIDELIKRNHYYNLVHVEEDLFKELAEQDALSNSFRSILEKQEQERTNPTVLDFTSTVCEQEQSEYKVQSLTEERAKTLKILNKQHTYTIENEMNGGRETKEEEVSFEAVSSGYMTGGSPKDTREDVTEVASNEEIPHDDRSPSSASSDQGTWDSTFPTNNDNTFIEREVELKVEPLKTQAESLANKDVQVTGSQEKLVKGNYFIDASTLRDEDETYITSFDYIPPQTSTKQMEPKTNEIIEVSIENSTNYIKADLDLGNDHEQENFKVENKFEQEIRMNFNDVSDNGEIKYKEEDVGIPDEDETLKNRKIIRRNTFELDPDDDKLAMLKEEYERVNGFKKTEDVHNTNDTKAQDFTQNIMSAMQKIEEDHSPDSLNCDFPYESFSVDAPKEELEQQANENVKTSSPLRTDQPQQILLNMSGFSDLSNSSEPNSSLSVSGVSSKREAETTEDTNSSAKNDKTDTYQEMFPIMPSNTQTQMSDLSASSDYSLTASPLMSRRRNEFAPILSGGCDIVPEVKKPKPRSSNSMNTSWIVDMSDSGKSPPDSANKVKEKQRNSNSGTGFFVPLEDPFPSIDSVTSNSSERSDSMALKRERNSSCGFYIDLKNDSDSENGLKKFKEQDTPQPEKKLFSIFIDIGNGKDNTPPKSKPGSPFLPHKRKAPNYIDRISAKTLDKKSTSTSSDSGLDCGEHPEITKGKTLFDSSLDHGPQSISDSSTNDSAFSTKRQSFFMFIEADESPVPRRRTLPSGMKHSTNRHSWNSEKKASGEVSSDREHKRSSSISYDGNLRLDLDEQYKSGPVSIDEHSSGHRKSKMTSSWHCQVKASNELCRIIQNGAKHEFRECKARKSLENHSDCESVDKVEDMCSSIKSEEPFTDISGSSKDRTFIIDDVSKVVNVNTNDLELSTPSHDIISDLSKDDTETDPAIDIRSSGSNEELTPKQDHFSSQPQIVEDTNSNSVGFVKLSDMDNQPDPSRMWKSQEVRSSRMTRSIPEGNWLETKMMANSASSRSLSRLFPHLYPGRTYEGGSDTDFSNHSSMQSSINPSPLELSTEGTEGSCASGGPCSRLGEDLLRMFLDEISPDVTVDVGGRRIKAHKCILSSRCQYFAGMLSGGWVESAGNVISLQGFSYNAVHFALCHIYSGASNIPETINIVELATLADMLCLEGLKEVIMYTLKVKYCHFFHKPCNSNSCISGVLECLPLAAAYGLDEIYRKSLRWITKYFVRVWPTKGFANLPKELQDKCYKQHIVHLSAENVLETIMGCEKLEATVTNVKWAQTVINMNLKLHEASVKYLTQHFADVLSSEAFIRIGKEDVWTMTRLEETLLSISRTLSPDQSCQSYKKIKNLLASIRRDEEMEINWRMEFLDLLTQLESSVEDCLVRQAGRAARTASWAQMDLALRKKIQEMACLVFTPGPRSSSATKCLEGRSPRLGERNTASRPSSERGQRSLGNTPILGRSKVPPPSSTNTKRPTTSVTKTAQLAGQPKGPTVRGPQRSASVTNASAASLQQNKTSGVPRPKISSKLSHVIVKSRYLEPKSNKKETTETPVSQIARPVSGVRRLSGGGKVISSSDSSRTSSPATSRVSRPPTKPKTPVLGTGSRIAKSNPGGGDSSKRESSDGSGGNPSPSLATNQVKRTSTFRVATKSSAAKAAQPRNVNQNSVNNSQRQITQPGRSGTFLKDSPTVTKRIQLNRQQ</sequence>
<feature type="compositionally biased region" description="Polar residues" evidence="1">
    <location>
        <begin position="1640"/>
        <end position="1656"/>
    </location>
</feature>
<dbReference type="Gene3D" id="3.30.710.10">
    <property type="entry name" value="Potassium Channel Kv1.1, Chain A"/>
    <property type="match status" value="1"/>
</dbReference>
<feature type="region of interest" description="Disordered" evidence="1">
    <location>
        <begin position="596"/>
        <end position="637"/>
    </location>
</feature>
<evidence type="ECO:0000256" key="1">
    <source>
        <dbReference type="SAM" id="MobiDB-lite"/>
    </source>
</evidence>
<feature type="compositionally biased region" description="Low complexity" evidence="1">
    <location>
        <begin position="598"/>
        <end position="616"/>
    </location>
</feature>
<feature type="region of interest" description="Disordered" evidence="1">
    <location>
        <begin position="1591"/>
        <end position="1698"/>
    </location>
</feature>
<feature type="compositionally biased region" description="Polar residues" evidence="1">
    <location>
        <begin position="1670"/>
        <end position="1688"/>
    </location>
</feature>
<name>A0A8I6SMS9_CIMLE</name>
<feature type="compositionally biased region" description="Polar residues" evidence="1">
    <location>
        <begin position="1204"/>
        <end position="1218"/>
    </location>
</feature>
<dbReference type="Pfam" id="PF00651">
    <property type="entry name" value="BTB"/>
    <property type="match status" value="1"/>
</dbReference>
<feature type="region of interest" description="Disordered" evidence="1">
    <location>
        <begin position="908"/>
        <end position="957"/>
    </location>
</feature>
<feature type="compositionally biased region" description="Basic and acidic residues" evidence="1">
    <location>
        <begin position="1599"/>
        <end position="1608"/>
    </location>
</feature>
<evidence type="ECO:0000259" key="2">
    <source>
        <dbReference type="PROSITE" id="PS50097"/>
    </source>
</evidence>
<feature type="domain" description="BTB" evidence="2">
    <location>
        <begin position="1255"/>
        <end position="1322"/>
    </location>
</feature>
<dbReference type="SMART" id="SM00225">
    <property type="entry name" value="BTB"/>
    <property type="match status" value="1"/>
</dbReference>
<proteinExistence type="predicted"/>
<feature type="compositionally biased region" description="Polar residues" evidence="1">
    <location>
        <begin position="1804"/>
        <end position="1822"/>
    </location>
</feature>
<feature type="region of interest" description="Disordered" evidence="1">
    <location>
        <begin position="811"/>
        <end position="894"/>
    </location>
</feature>
<feature type="compositionally biased region" description="Low complexity" evidence="1">
    <location>
        <begin position="852"/>
        <end position="861"/>
    </location>
</feature>
<feature type="compositionally biased region" description="Polar residues" evidence="1">
    <location>
        <begin position="570"/>
        <end position="587"/>
    </location>
</feature>
<dbReference type="InterPro" id="IPR043225">
    <property type="entry name" value="BACK_BTBD8"/>
</dbReference>
<feature type="region of interest" description="Disordered" evidence="1">
    <location>
        <begin position="1200"/>
        <end position="1235"/>
    </location>
</feature>
<feature type="compositionally biased region" description="Basic and acidic residues" evidence="1">
    <location>
        <begin position="1710"/>
        <end position="1719"/>
    </location>
</feature>
<dbReference type="Proteomes" id="UP000494040">
    <property type="component" value="Unassembled WGS sequence"/>
</dbReference>
<feature type="compositionally biased region" description="Polar residues" evidence="1">
    <location>
        <begin position="317"/>
        <end position="334"/>
    </location>
</feature>
<dbReference type="Pfam" id="PF26017">
    <property type="entry name" value="BACK_BTBD8"/>
    <property type="match status" value="1"/>
</dbReference>
<dbReference type="GeneID" id="106661480"/>
<dbReference type="OMA" id="GKGHAND"/>
<feature type="region of interest" description="Disordered" evidence="1">
    <location>
        <begin position="1710"/>
        <end position="1870"/>
    </location>
</feature>
<dbReference type="PANTHER" id="PTHR22427:SF7">
    <property type="entry name" value="GH15728P"/>
    <property type="match status" value="1"/>
</dbReference>
<reference evidence="3" key="1">
    <citation type="submission" date="2022-01" db="UniProtKB">
        <authorList>
            <consortium name="EnsemblMetazoa"/>
        </authorList>
    </citation>
    <scope>IDENTIFICATION</scope>
</reference>
<dbReference type="EnsemblMetazoa" id="XM_024225915.1">
    <property type="protein sequence ID" value="XP_024081683.1"/>
    <property type="gene ID" value="LOC106661480"/>
</dbReference>
<evidence type="ECO:0000313" key="4">
    <source>
        <dbReference type="Proteomes" id="UP000494040"/>
    </source>
</evidence>